<organism evidence="1 2">
    <name type="scientific">Pseudooceanicola atlanticus</name>
    <dbReference type="NCBI Taxonomy" id="1461694"/>
    <lineage>
        <taxon>Bacteria</taxon>
        <taxon>Pseudomonadati</taxon>
        <taxon>Pseudomonadota</taxon>
        <taxon>Alphaproteobacteria</taxon>
        <taxon>Rhodobacterales</taxon>
        <taxon>Paracoccaceae</taxon>
        <taxon>Pseudooceanicola</taxon>
    </lineage>
</organism>
<name>A0A0A0EJN0_9RHOB</name>
<comment type="caution">
    <text evidence="1">The sequence shown here is derived from an EMBL/GenBank/DDBJ whole genome shotgun (WGS) entry which is preliminary data.</text>
</comment>
<dbReference type="AlphaFoldDB" id="A0A0A0EJN0"/>
<evidence type="ECO:0000313" key="2">
    <source>
        <dbReference type="Proteomes" id="UP000030004"/>
    </source>
</evidence>
<reference evidence="1 2" key="1">
    <citation type="journal article" date="2015" name="Antonie Van Leeuwenhoek">
        <title>Pseudooceanicola atlanticus gen. nov. sp. nov., isolated from surface seawater of the Atlantic Ocean and reclassification of Oceanicola batsensis, Oceanicola marinus, Oceanicola nitratireducens, Oceanicola nanhaiensis, Oceanicola antarcticus and Oceanicola flagellatus, as Pseudooceanicola batsensis comb. nov., Pseudooceanicola marinus comb. nov., Pseudooceanicola nitratireducens comb. nov., Pseudooceanicola nanhaiensis comb. nov., Pseudooceanicola antarcticus comb. nov., and Pseudooceanicola flagellatus comb. nov.</title>
        <authorList>
            <person name="Lai Q."/>
            <person name="Li G."/>
            <person name="Liu X."/>
            <person name="Du Y."/>
            <person name="Sun F."/>
            <person name="Shao Z."/>
        </authorList>
    </citation>
    <scope>NUCLEOTIDE SEQUENCE [LARGE SCALE GENOMIC DNA]</scope>
    <source>
        <strain evidence="1 2">22II-s11g</strain>
    </source>
</reference>
<dbReference type="EMBL" id="AQQX01000001">
    <property type="protein sequence ID" value="KGM50599.1"/>
    <property type="molecule type" value="Genomic_DNA"/>
</dbReference>
<dbReference type="STRING" id="1461694.ATO9_03720"/>
<evidence type="ECO:0008006" key="3">
    <source>
        <dbReference type="Google" id="ProtNLM"/>
    </source>
</evidence>
<accession>A0A0A0EJN0</accession>
<keyword evidence="2" id="KW-1185">Reference proteome</keyword>
<evidence type="ECO:0000313" key="1">
    <source>
        <dbReference type="EMBL" id="KGM50599.1"/>
    </source>
</evidence>
<gene>
    <name evidence="1" type="ORF">ATO9_03720</name>
</gene>
<dbReference type="Proteomes" id="UP000030004">
    <property type="component" value="Unassembled WGS sequence"/>
</dbReference>
<proteinExistence type="predicted"/>
<dbReference type="eggNOG" id="ENOG5032U7M">
    <property type="taxonomic scope" value="Bacteria"/>
</dbReference>
<sequence>MTLAGAVALGPAGEARADGMFAQLDVAPGDVTAVLSAQRGRLSYGTVYSDYGNGADLNFQLSYAFALGDPNAPVTLRVGPAVQYEGLKTWKAGARIVAEHYRPTEFGNIFLLGEYSTIDNAYFALASVGLRDAGLAVELTHQGDDDGFRETALALSVPLEGTDVALRAGYKFRAKEVFVGVSWNTF</sequence>
<protein>
    <recommendedName>
        <fullName evidence="3">Outer membrane protein beta-barrel domain-containing protein</fullName>
    </recommendedName>
</protein>